<evidence type="ECO:0000256" key="1">
    <source>
        <dbReference type="SAM" id="MobiDB-lite"/>
    </source>
</evidence>
<sequence length="78" mass="8284">MIGKDAAETADDAHALFAALKREFAGSDVAIDVPETNRAGVPSPKTRDSPPCSRRPACTRARCVPTQRVYGVTTLELG</sequence>
<dbReference type="Proteomes" id="UP000657574">
    <property type="component" value="Unassembled WGS sequence"/>
</dbReference>
<reference evidence="2" key="1">
    <citation type="journal article" date="2014" name="Int. J. Syst. Evol. Microbiol.">
        <title>Complete genome sequence of Corynebacterium casei LMG S-19264T (=DSM 44701T), isolated from a smear-ripened cheese.</title>
        <authorList>
            <consortium name="US DOE Joint Genome Institute (JGI-PGF)"/>
            <person name="Walter F."/>
            <person name="Albersmeier A."/>
            <person name="Kalinowski J."/>
            <person name="Ruckert C."/>
        </authorList>
    </citation>
    <scope>NUCLEOTIDE SEQUENCE</scope>
    <source>
        <strain evidence="2">JCM 3086</strain>
    </source>
</reference>
<dbReference type="RefSeq" id="WP_373297040.1">
    <property type="nucleotide sequence ID" value="NZ_BMQA01000015.1"/>
</dbReference>
<protein>
    <submittedName>
        <fullName evidence="2">Uncharacterized protein</fullName>
    </submittedName>
</protein>
<accession>A0A917NUS4</accession>
<proteinExistence type="predicted"/>
<dbReference type="AlphaFoldDB" id="A0A917NUS4"/>
<dbReference type="Gene3D" id="3.40.630.90">
    <property type="match status" value="1"/>
</dbReference>
<organism evidence="2 3">
    <name type="scientific">Streptomyces brasiliensis</name>
    <dbReference type="NCBI Taxonomy" id="1954"/>
    <lineage>
        <taxon>Bacteria</taxon>
        <taxon>Bacillati</taxon>
        <taxon>Actinomycetota</taxon>
        <taxon>Actinomycetes</taxon>
        <taxon>Kitasatosporales</taxon>
        <taxon>Streptomycetaceae</taxon>
        <taxon>Streptomyces</taxon>
    </lineage>
</organism>
<keyword evidence="3" id="KW-1185">Reference proteome</keyword>
<comment type="caution">
    <text evidence="2">The sequence shown here is derived from an EMBL/GenBank/DDBJ whole genome shotgun (WGS) entry which is preliminary data.</text>
</comment>
<dbReference type="EMBL" id="BMQA01000015">
    <property type="protein sequence ID" value="GGJ30196.1"/>
    <property type="molecule type" value="Genomic_DNA"/>
</dbReference>
<reference evidence="2" key="2">
    <citation type="submission" date="2020-09" db="EMBL/GenBank/DDBJ databases">
        <authorList>
            <person name="Sun Q."/>
            <person name="Ohkuma M."/>
        </authorList>
    </citation>
    <scope>NUCLEOTIDE SEQUENCE</scope>
    <source>
        <strain evidence="2">JCM 3086</strain>
    </source>
</reference>
<evidence type="ECO:0000313" key="2">
    <source>
        <dbReference type="EMBL" id="GGJ30196.1"/>
    </source>
</evidence>
<name>A0A917NUS4_9ACTN</name>
<evidence type="ECO:0000313" key="3">
    <source>
        <dbReference type="Proteomes" id="UP000657574"/>
    </source>
</evidence>
<gene>
    <name evidence="2" type="ORF">GCM10010121_046920</name>
</gene>
<feature type="region of interest" description="Disordered" evidence="1">
    <location>
        <begin position="34"/>
        <end position="57"/>
    </location>
</feature>